<proteinExistence type="predicted"/>
<sequence>MHVEDDQIVAADALAWWDPNVLIAANIVPATGLATDYLNVFNEAVMLFGLLGDMPDMIDELRQWEPLTYEQHFARSGFQAKELAILAYQNADPAIKAPFDALSQSTCDLLQTAIGTAQSLITAGSPLDDFIAETTMALQSAIMELDGMVHGGTAGGQDDIDALFD</sequence>
<dbReference type="AlphaFoldDB" id="A0A2P2E8A9"/>
<gene>
    <name evidence="1" type="ORF">PbB2_00965</name>
</gene>
<dbReference type="EMBL" id="BFBR01000002">
    <property type="protein sequence ID" value="GBF57300.1"/>
    <property type="molecule type" value="Genomic_DNA"/>
</dbReference>
<dbReference type="RefSeq" id="WP_108984156.1">
    <property type="nucleotide sequence ID" value="NZ_BFBR01000002.1"/>
</dbReference>
<reference evidence="1 2" key="1">
    <citation type="journal article" date="2018" name="Genome Announc.">
        <title>Draft Genome Sequence of "Candidatus Phycosocius bacilliformis," an Alphaproteobacterial Ectosymbiont of the Hydrocarbon-Producing Green Alga Botryococcus braunii.</title>
        <authorList>
            <person name="Tanabe Y."/>
            <person name="Yamaguchi H."/>
            <person name="Watanabe M.M."/>
        </authorList>
    </citation>
    <scope>NUCLEOTIDE SEQUENCE [LARGE SCALE GENOMIC DNA]</scope>
    <source>
        <strain evidence="1 2">BOTRYCO-2</strain>
    </source>
</reference>
<protein>
    <recommendedName>
        <fullName evidence="3">Imelysin-like domain-containing protein</fullName>
    </recommendedName>
</protein>
<accession>A0A2P2E8A9</accession>
<organism evidence="1 2">
    <name type="scientific">Candidatus Phycosocius bacilliformis</name>
    <dbReference type="NCBI Taxonomy" id="1445552"/>
    <lineage>
        <taxon>Bacteria</taxon>
        <taxon>Pseudomonadati</taxon>
        <taxon>Pseudomonadota</taxon>
        <taxon>Alphaproteobacteria</taxon>
        <taxon>Caulobacterales</taxon>
        <taxon>Caulobacterales incertae sedis</taxon>
        <taxon>Candidatus Phycosocius</taxon>
    </lineage>
</organism>
<evidence type="ECO:0000313" key="2">
    <source>
        <dbReference type="Proteomes" id="UP000245086"/>
    </source>
</evidence>
<keyword evidence="2" id="KW-1185">Reference proteome</keyword>
<dbReference type="OrthoDB" id="7172864at2"/>
<evidence type="ECO:0008006" key="3">
    <source>
        <dbReference type="Google" id="ProtNLM"/>
    </source>
</evidence>
<dbReference type="Proteomes" id="UP000245086">
    <property type="component" value="Unassembled WGS sequence"/>
</dbReference>
<name>A0A2P2E8A9_9PROT</name>
<comment type="caution">
    <text evidence="1">The sequence shown here is derived from an EMBL/GenBank/DDBJ whole genome shotgun (WGS) entry which is preliminary data.</text>
</comment>
<evidence type="ECO:0000313" key="1">
    <source>
        <dbReference type="EMBL" id="GBF57300.1"/>
    </source>
</evidence>